<keyword evidence="2" id="KW-1185">Reference proteome</keyword>
<organism evidence="2">
    <name type="scientific">Caenorhabditis remanei</name>
    <name type="common">Caenorhabditis vulgaris</name>
    <dbReference type="NCBI Taxonomy" id="31234"/>
    <lineage>
        <taxon>Eukaryota</taxon>
        <taxon>Metazoa</taxon>
        <taxon>Ecdysozoa</taxon>
        <taxon>Nematoda</taxon>
        <taxon>Chromadorea</taxon>
        <taxon>Rhabditida</taxon>
        <taxon>Rhabditina</taxon>
        <taxon>Rhabditomorpha</taxon>
        <taxon>Rhabditoidea</taxon>
        <taxon>Rhabditidae</taxon>
        <taxon>Peloderinae</taxon>
        <taxon>Caenorhabditis</taxon>
    </lineage>
</organism>
<dbReference type="EMBL" id="DS268424">
    <property type="protein sequence ID" value="EFO91623.1"/>
    <property type="molecule type" value="Genomic_DNA"/>
</dbReference>
<accession>E3M4J7</accession>
<dbReference type="AlphaFoldDB" id="E3M4J7"/>
<dbReference type="eggNOG" id="ENOG502TIJZ">
    <property type="taxonomic scope" value="Eukaryota"/>
</dbReference>
<dbReference type="OrthoDB" id="5852503at2759"/>
<evidence type="ECO:0000313" key="1">
    <source>
        <dbReference type="EMBL" id="EFO91623.1"/>
    </source>
</evidence>
<reference evidence="1" key="1">
    <citation type="submission" date="2007-07" db="EMBL/GenBank/DDBJ databases">
        <title>PCAP assembly of the Caenorhabditis remanei genome.</title>
        <authorList>
            <consortium name="The Caenorhabditis remanei Sequencing Consortium"/>
            <person name="Wilson R.K."/>
        </authorList>
    </citation>
    <scope>NUCLEOTIDE SEQUENCE [LARGE SCALE GENOMIC DNA]</scope>
    <source>
        <strain evidence="1">PB4641</strain>
    </source>
</reference>
<dbReference type="HOGENOM" id="CLU_1662432_0_0_1"/>
<gene>
    <name evidence="1" type="ORF">CRE_11933</name>
</gene>
<sequence length="159" mass="18217">MLHISPLFSFNAFIRSFNYTVPTSKLCNQFPVDLQTLFTPPLISSLSNSLPPSEGGVLCKRLHPLICSAPEEGHAPFLGRDLQQNPALFLFLLFRKRRRNQLFSKEDERNDSHSTPHLPFSFDASCQWFLYGSMMRRRSADGYACPCLHKVCSYHCMTK</sequence>
<name>E3M4J7_CAERE</name>
<dbReference type="Proteomes" id="UP000008281">
    <property type="component" value="Unassembled WGS sequence"/>
</dbReference>
<protein>
    <submittedName>
        <fullName evidence="1">Uncharacterized protein</fullName>
    </submittedName>
</protein>
<evidence type="ECO:0000313" key="2">
    <source>
        <dbReference type="Proteomes" id="UP000008281"/>
    </source>
</evidence>
<proteinExistence type="predicted"/>
<dbReference type="InParanoid" id="E3M4J7"/>